<sequence>MEQEQEDLFTIRALQFSANPKITVMLAIQSSQHNKVVTPNILPCAIKHNGPVSAAKRYWDPSTEQDGSKTSFFRGRKLRGKQVALPDGYEGAVLEKTEKKVIAKPSIPLPGAEEDLEQVAAPKEIETMIMEQNATFGEITVWDHEALPDNEDVYVKGINEWIGFAEAMHSYDDNEAQKPA</sequence>
<dbReference type="Gene3D" id="2.40.128.680">
    <property type="match status" value="1"/>
</dbReference>
<dbReference type="EMBL" id="JAAQHG020000010">
    <property type="protein sequence ID" value="KAL1587356.1"/>
    <property type="molecule type" value="Genomic_DNA"/>
</dbReference>
<reference evidence="1 2" key="1">
    <citation type="journal article" date="2020" name="Microbiol. Resour. Announc.">
        <title>Draft Genome Sequence of a Cladosporium Species Isolated from the Mesophotic Ascidian Didemnum maculosum.</title>
        <authorList>
            <person name="Gioti A."/>
            <person name="Siaperas R."/>
            <person name="Nikolaivits E."/>
            <person name="Le Goff G."/>
            <person name="Ouazzani J."/>
            <person name="Kotoulas G."/>
            <person name="Topakas E."/>
        </authorList>
    </citation>
    <scope>NUCLEOTIDE SEQUENCE [LARGE SCALE GENOMIC DNA]</scope>
    <source>
        <strain evidence="1 2">TM138-S3</strain>
    </source>
</reference>
<dbReference type="AlphaFoldDB" id="A0AB34KT31"/>
<name>A0AB34KT31_9PEZI</name>
<dbReference type="Pfam" id="PF08615">
    <property type="entry name" value="RNase_H2_suC"/>
    <property type="match status" value="1"/>
</dbReference>
<dbReference type="RefSeq" id="XP_069230461.1">
    <property type="nucleotide sequence ID" value="XM_069372437.1"/>
</dbReference>
<dbReference type="GO" id="GO:0006401">
    <property type="term" value="P:RNA catabolic process"/>
    <property type="evidence" value="ECO:0007669"/>
    <property type="project" value="InterPro"/>
</dbReference>
<dbReference type="PANTHER" id="PTHR47204:SF1">
    <property type="entry name" value="RIBONUCLEASE H2 SUBUNIT C"/>
    <property type="match status" value="1"/>
</dbReference>
<accession>A0AB34KT31</accession>
<comment type="caution">
    <text evidence="1">The sequence shown here is derived from an EMBL/GenBank/DDBJ whole genome shotgun (WGS) entry which is preliminary data.</text>
</comment>
<evidence type="ECO:0000313" key="1">
    <source>
        <dbReference type="EMBL" id="KAL1587356.1"/>
    </source>
</evidence>
<protein>
    <submittedName>
        <fullName evidence="1">Uncharacterized protein</fullName>
    </submittedName>
</protein>
<dbReference type="CDD" id="cd09271">
    <property type="entry name" value="RNase_H2-C"/>
    <property type="match status" value="1"/>
</dbReference>
<evidence type="ECO:0000313" key="2">
    <source>
        <dbReference type="Proteomes" id="UP000803884"/>
    </source>
</evidence>
<dbReference type="InterPro" id="IPR013924">
    <property type="entry name" value="RNase_H2_suC"/>
</dbReference>
<organism evidence="1 2">
    <name type="scientific">Cladosporium halotolerans</name>
    <dbReference type="NCBI Taxonomy" id="1052096"/>
    <lineage>
        <taxon>Eukaryota</taxon>
        <taxon>Fungi</taxon>
        <taxon>Dikarya</taxon>
        <taxon>Ascomycota</taxon>
        <taxon>Pezizomycotina</taxon>
        <taxon>Dothideomycetes</taxon>
        <taxon>Dothideomycetidae</taxon>
        <taxon>Cladosporiales</taxon>
        <taxon>Cladosporiaceae</taxon>
        <taxon>Cladosporium</taxon>
    </lineage>
</organism>
<dbReference type="Proteomes" id="UP000803884">
    <property type="component" value="Unassembled WGS sequence"/>
</dbReference>
<gene>
    <name evidence="1" type="ORF">WHR41_03831</name>
</gene>
<proteinExistence type="predicted"/>
<dbReference type="GeneID" id="96005275"/>
<keyword evidence="2" id="KW-1185">Reference proteome</keyword>
<dbReference type="PANTHER" id="PTHR47204">
    <property type="entry name" value="OS02G0168900 PROTEIN"/>
    <property type="match status" value="1"/>
</dbReference>
<dbReference type="GO" id="GO:0032299">
    <property type="term" value="C:ribonuclease H2 complex"/>
    <property type="evidence" value="ECO:0007669"/>
    <property type="project" value="InterPro"/>
</dbReference>